<feature type="domain" description="VOC" evidence="1">
    <location>
        <begin position="4"/>
        <end position="124"/>
    </location>
</feature>
<sequence>MINQLGQVMLYVNDVEKIKSFWIEKVGFVVTKELHDTNVHSIEIAPNFTAQTRFVLFDRNVIEETEPELNFETPSLMFYTNDIDELYQKFQDAGITVGEKVDIQLGTVFNFADTENNYFAVMERK</sequence>
<dbReference type="OrthoDB" id="9803079at2"/>
<dbReference type="InterPro" id="IPR029068">
    <property type="entry name" value="Glyas_Bleomycin-R_OHBP_Dase"/>
</dbReference>
<evidence type="ECO:0000259" key="1">
    <source>
        <dbReference type="PROSITE" id="PS51819"/>
    </source>
</evidence>
<dbReference type="PANTHER" id="PTHR36437:SF2">
    <property type="entry name" value="GLYOXALASE_BLEOMYCIN RESISTANCE PROTEIN_DIOXYGENASE"/>
    <property type="match status" value="1"/>
</dbReference>
<dbReference type="Pfam" id="PF00903">
    <property type="entry name" value="Glyoxalase"/>
    <property type="match status" value="1"/>
</dbReference>
<protein>
    <submittedName>
        <fullName evidence="2">VOC family protein</fullName>
    </submittedName>
</protein>
<reference evidence="3" key="1">
    <citation type="submission" date="2018-12" db="EMBL/GenBank/DDBJ databases">
        <title>Complete genome sequencing of Jeotgalibaca sp. H21T32.</title>
        <authorList>
            <person name="Bae J.-W."/>
            <person name="Lee S.-Y."/>
        </authorList>
    </citation>
    <scope>NUCLEOTIDE SEQUENCE [LARGE SCALE GENOMIC DNA]</scope>
    <source>
        <strain evidence="3">H21T32</strain>
    </source>
</reference>
<dbReference type="InterPro" id="IPR037523">
    <property type="entry name" value="VOC_core"/>
</dbReference>
<dbReference type="Gene3D" id="3.10.180.10">
    <property type="entry name" value="2,3-Dihydroxybiphenyl 1,2-Dioxygenase, domain 1"/>
    <property type="match status" value="1"/>
</dbReference>
<gene>
    <name evidence="2" type="ORF">EJN90_07250</name>
</gene>
<dbReference type="Proteomes" id="UP000273326">
    <property type="component" value="Chromosome"/>
</dbReference>
<accession>A0A3S9HB94</accession>
<dbReference type="RefSeq" id="WP_126109862.1">
    <property type="nucleotide sequence ID" value="NZ_CP034465.1"/>
</dbReference>
<evidence type="ECO:0000313" key="2">
    <source>
        <dbReference type="EMBL" id="AZP04443.1"/>
    </source>
</evidence>
<dbReference type="PROSITE" id="PS51819">
    <property type="entry name" value="VOC"/>
    <property type="match status" value="1"/>
</dbReference>
<dbReference type="EMBL" id="CP034465">
    <property type="protein sequence ID" value="AZP04443.1"/>
    <property type="molecule type" value="Genomic_DNA"/>
</dbReference>
<dbReference type="SUPFAM" id="SSF54593">
    <property type="entry name" value="Glyoxalase/Bleomycin resistance protein/Dihydroxybiphenyl dioxygenase"/>
    <property type="match status" value="1"/>
</dbReference>
<keyword evidence="3" id="KW-1185">Reference proteome</keyword>
<evidence type="ECO:0000313" key="3">
    <source>
        <dbReference type="Proteomes" id="UP000273326"/>
    </source>
</evidence>
<dbReference type="PANTHER" id="PTHR36437">
    <property type="entry name" value="GLYOXALASE/BLEOMYCIN RESISTANCE PROTEIN/DIOXYGENASE"/>
    <property type="match status" value="1"/>
</dbReference>
<proteinExistence type="predicted"/>
<name>A0A3S9HB94_9LACT</name>
<dbReference type="AlphaFoldDB" id="A0A3S9HB94"/>
<dbReference type="KEGG" id="jeh:EJN90_07250"/>
<organism evidence="2 3">
    <name type="scientific">Jeotgalibaca ciconiae</name>
    <dbReference type="NCBI Taxonomy" id="2496265"/>
    <lineage>
        <taxon>Bacteria</taxon>
        <taxon>Bacillati</taxon>
        <taxon>Bacillota</taxon>
        <taxon>Bacilli</taxon>
        <taxon>Lactobacillales</taxon>
        <taxon>Carnobacteriaceae</taxon>
        <taxon>Jeotgalibaca</taxon>
    </lineage>
</organism>
<dbReference type="InterPro" id="IPR004360">
    <property type="entry name" value="Glyas_Fos-R_dOase_dom"/>
</dbReference>